<keyword evidence="2" id="KW-0812">Transmembrane</keyword>
<comment type="caution">
    <text evidence="3">The sequence shown here is derived from an EMBL/GenBank/DDBJ whole genome shotgun (WGS) entry which is preliminary data.</text>
</comment>
<feature type="transmembrane region" description="Helical" evidence="2">
    <location>
        <begin position="217"/>
        <end position="236"/>
    </location>
</feature>
<keyword evidence="2" id="KW-0472">Membrane</keyword>
<proteinExistence type="predicted"/>
<dbReference type="Proteomes" id="UP001631993">
    <property type="component" value="Unassembled WGS sequence"/>
</dbReference>
<feature type="transmembrane region" description="Helical" evidence="2">
    <location>
        <begin position="99"/>
        <end position="120"/>
    </location>
</feature>
<feature type="transmembrane region" description="Helical" evidence="2">
    <location>
        <begin position="41"/>
        <end position="59"/>
    </location>
</feature>
<dbReference type="Pfam" id="PF12679">
    <property type="entry name" value="ABC2_membrane_2"/>
    <property type="match status" value="1"/>
</dbReference>
<dbReference type="RefSeq" id="WP_369278692.1">
    <property type="nucleotide sequence ID" value="NZ_JBJVMW010000018.1"/>
</dbReference>
<feature type="transmembrane region" description="Helical" evidence="2">
    <location>
        <begin position="141"/>
        <end position="164"/>
    </location>
</feature>
<organism evidence="3 4">
    <name type="scientific">Streptomyces galilaeus</name>
    <dbReference type="NCBI Taxonomy" id="33899"/>
    <lineage>
        <taxon>Bacteria</taxon>
        <taxon>Bacillati</taxon>
        <taxon>Actinomycetota</taxon>
        <taxon>Actinomycetes</taxon>
        <taxon>Kitasatosporales</taxon>
        <taxon>Streptomycetaceae</taxon>
        <taxon>Streptomyces</taxon>
    </lineage>
</organism>
<dbReference type="EMBL" id="JBJVNE010000020">
    <property type="protein sequence ID" value="MFM9651190.1"/>
    <property type="molecule type" value="Genomic_DNA"/>
</dbReference>
<feature type="compositionally biased region" description="Low complexity" evidence="1">
    <location>
        <begin position="10"/>
        <end position="21"/>
    </location>
</feature>
<feature type="transmembrane region" description="Helical" evidence="2">
    <location>
        <begin position="313"/>
        <end position="334"/>
    </location>
</feature>
<feature type="transmembrane region" description="Helical" evidence="2">
    <location>
        <begin position="184"/>
        <end position="210"/>
    </location>
</feature>
<sequence>MTAAPARVPQKTQNAQKAQKAEAAPATRWGVARTVLRLHRAALIVWGLAVLGLTGWLVWLTEVTADETRAKQEACNLAGLHVCDTNVGLLGYSAPMDGIATLAAHSFIVVAAFAGGALIGRELENGTARLAWSQGITPARWLTAKLACPALAVTVGVTVLVLVFRWAWEPNRVLIGTDWMGDSVFALLGPAAVAYALCALALGTLTALLLRRTLPALAVSAALTWLLSLILVHARASLWPALTRTSATEYVYSPHRAWDLSQGALVHGSPAPQVNHWACNSTAGERQRCLDDLGVTGYYATYHPRSHFWPLHLVETGILLAVAAAAVAVSFRLLRHRTA</sequence>
<gene>
    <name evidence="3" type="ORF">ACKI1S_34210</name>
</gene>
<keyword evidence="2" id="KW-1133">Transmembrane helix</keyword>
<evidence type="ECO:0000256" key="2">
    <source>
        <dbReference type="SAM" id="Phobius"/>
    </source>
</evidence>
<name>A0ABW9IRT1_STRGJ</name>
<evidence type="ECO:0000313" key="4">
    <source>
        <dbReference type="Proteomes" id="UP001631993"/>
    </source>
</evidence>
<reference evidence="3 4" key="1">
    <citation type="submission" date="2024-12" db="EMBL/GenBank/DDBJ databases">
        <title>Forecasting of Potato common scab and diversities of Pathogenic streptomyces spp. in china.</title>
        <authorList>
            <person name="Handique U."/>
            <person name="Wu J."/>
        </authorList>
    </citation>
    <scope>NUCLEOTIDE SEQUENCE [LARGE SCALE GENOMIC DNA]</scope>
    <source>
        <strain evidence="3 4">ZRIMU1585</strain>
    </source>
</reference>
<protein>
    <submittedName>
        <fullName evidence="3">ABC transporter permease subunit</fullName>
    </submittedName>
</protein>
<keyword evidence="4" id="KW-1185">Reference proteome</keyword>
<accession>A0ABW9IRT1</accession>
<evidence type="ECO:0000256" key="1">
    <source>
        <dbReference type="SAM" id="MobiDB-lite"/>
    </source>
</evidence>
<evidence type="ECO:0000313" key="3">
    <source>
        <dbReference type="EMBL" id="MFM9651190.1"/>
    </source>
</evidence>
<feature type="region of interest" description="Disordered" evidence="1">
    <location>
        <begin position="1"/>
        <end position="21"/>
    </location>
</feature>